<dbReference type="EMBL" id="FMTY01000002">
    <property type="protein sequence ID" value="SCX05307.1"/>
    <property type="molecule type" value="Genomic_DNA"/>
</dbReference>
<gene>
    <name evidence="1" type="ORF">SAMN02927925_00793</name>
</gene>
<evidence type="ECO:0008006" key="3">
    <source>
        <dbReference type="Google" id="ProtNLM"/>
    </source>
</evidence>
<dbReference type="InterPro" id="IPR024265">
    <property type="entry name" value="DUF3788"/>
</dbReference>
<organism evidence="1 2">
    <name type="scientific">Flavobacterium saliperosum</name>
    <dbReference type="NCBI Taxonomy" id="329186"/>
    <lineage>
        <taxon>Bacteria</taxon>
        <taxon>Pseudomonadati</taxon>
        <taxon>Bacteroidota</taxon>
        <taxon>Flavobacteriia</taxon>
        <taxon>Flavobacteriales</taxon>
        <taxon>Flavobacteriaceae</taxon>
        <taxon>Flavobacterium</taxon>
    </lineage>
</organism>
<dbReference type="Pfam" id="PF12663">
    <property type="entry name" value="DUF3788"/>
    <property type="match status" value="1"/>
</dbReference>
<evidence type="ECO:0000313" key="1">
    <source>
        <dbReference type="EMBL" id="SCX05307.1"/>
    </source>
</evidence>
<accession>A0A1G4VE11</accession>
<dbReference type="AlphaFoldDB" id="A0A1G4VE11"/>
<reference evidence="1 2" key="1">
    <citation type="submission" date="2016-10" db="EMBL/GenBank/DDBJ databases">
        <authorList>
            <person name="de Groot N.N."/>
        </authorList>
    </citation>
    <scope>NUCLEOTIDE SEQUENCE [LARGE SCALE GENOMIC DNA]</scope>
    <source>
        <strain evidence="1 2">CGMCC 1.3801</strain>
    </source>
</reference>
<dbReference type="STRING" id="329186.SAMN02927925_00793"/>
<proteinExistence type="predicted"/>
<dbReference type="eggNOG" id="ENOG50315MA">
    <property type="taxonomic scope" value="Bacteria"/>
</dbReference>
<dbReference type="Proteomes" id="UP000182124">
    <property type="component" value="Unassembled WGS sequence"/>
</dbReference>
<evidence type="ECO:0000313" key="2">
    <source>
        <dbReference type="Proteomes" id="UP000182124"/>
    </source>
</evidence>
<sequence length="170" mass="19937">MRLEFLKEIRLKQKYDILKLKLKFTHIKLVKKVKSIFTDKATEPSEKDLQQALGTTFIIWEALAEFTKESYPNYIESWHFSGDKYGWSFRISDKKRVLIYLLPRDGFFKAAFNFGQKATDEILKSEISEDIKSELKAAKVYAEGRGIRIDVKDKADYDDLKRLITIKISN</sequence>
<protein>
    <recommendedName>
        <fullName evidence="3">DUF3788 domain-containing protein</fullName>
    </recommendedName>
</protein>
<name>A0A1G4VE11_9FLAO</name>